<organism evidence="1 2">
    <name type="scientific">Candida viswanathii</name>
    <dbReference type="NCBI Taxonomy" id="5486"/>
    <lineage>
        <taxon>Eukaryota</taxon>
        <taxon>Fungi</taxon>
        <taxon>Dikarya</taxon>
        <taxon>Ascomycota</taxon>
        <taxon>Saccharomycotina</taxon>
        <taxon>Pichiomycetes</taxon>
        <taxon>Debaryomycetaceae</taxon>
        <taxon>Candida/Lodderomyces clade</taxon>
        <taxon>Candida</taxon>
    </lineage>
</organism>
<gene>
    <name evidence="1" type="ORF">Cantr_09631</name>
</gene>
<evidence type="ECO:0000313" key="1">
    <source>
        <dbReference type="EMBL" id="RCK63449.1"/>
    </source>
</evidence>
<sequence length="35" mass="4025">MPESLRTSWKLCVSNWGCQCSRNPARLAEGKIWTD</sequence>
<dbReference type="AlphaFoldDB" id="A0A367YCX6"/>
<dbReference type="EMBL" id="QLNQ01000024">
    <property type="protein sequence ID" value="RCK63449.1"/>
    <property type="molecule type" value="Genomic_DNA"/>
</dbReference>
<dbReference type="Proteomes" id="UP000253472">
    <property type="component" value="Unassembled WGS sequence"/>
</dbReference>
<comment type="caution">
    <text evidence="1">The sequence shown here is derived from an EMBL/GenBank/DDBJ whole genome shotgun (WGS) entry which is preliminary data.</text>
</comment>
<name>A0A367YCX6_9ASCO</name>
<accession>A0A367YCX6</accession>
<proteinExistence type="predicted"/>
<evidence type="ECO:0000313" key="2">
    <source>
        <dbReference type="Proteomes" id="UP000253472"/>
    </source>
</evidence>
<keyword evidence="2" id="KW-1185">Reference proteome</keyword>
<protein>
    <submittedName>
        <fullName evidence="1">Uncharacterized protein</fullName>
    </submittedName>
</protein>
<reference evidence="1 2" key="1">
    <citation type="submission" date="2018-06" db="EMBL/GenBank/DDBJ databases">
        <title>Whole genome sequencing of Candida tropicalis (genome annotated by CSBL at Korea University).</title>
        <authorList>
            <person name="Ahn J."/>
        </authorList>
    </citation>
    <scope>NUCLEOTIDE SEQUENCE [LARGE SCALE GENOMIC DNA]</scope>
    <source>
        <strain evidence="1 2">ATCC 20962</strain>
    </source>
</reference>